<dbReference type="Proteomes" id="UP000001817">
    <property type="component" value="Chromosome 3"/>
</dbReference>
<dbReference type="KEGG" id="bxe:Bxe_C0411"/>
<protein>
    <submittedName>
        <fullName evidence="1">Uncharacterized protein</fullName>
    </submittedName>
</protein>
<gene>
    <name evidence="1" type="ORF">Bxe_C0411</name>
</gene>
<keyword evidence="2" id="KW-1185">Reference proteome</keyword>
<reference evidence="1 2" key="1">
    <citation type="journal article" date="2006" name="Proc. Natl. Acad. Sci. U.S.A.">
        <title>Burkholderia xenovorans LB400 harbors a multi-replicon, 9.73-Mbp genome shaped for versatility.</title>
        <authorList>
            <person name="Chain P.S."/>
            <person name="Denef V.J."/>
            <person name="Konstantinidis K.T."/>
            <person name="Vergez L.M."/>
            <person name="Agullo L."/>
            <person name="Reyes V.L."/>
            <person name="Hauser L."/>
            <person name="Cordova M."/>
            <person name="Gomez L."/>
            <person name="Gonzalez M."/>
            <person name="Land M."/>
            <person name="Lao V."/>
            <person name="Larimer F."/>
            <person name="LiPuma J.J."/>
            <person name="Mahenthiralingam E."/>
            <person name="Malfatti S.A."/>
            <person name="Marx C.J."/>
            <person name="Parnell J.J."/>
            <person name="Ramette A."/>
            <person name="Richardson P."/>
            <person name="Seeger M."/>
            <person name="Smith D."/>
            <person name="Spilker T."/>
            <person name="Sul W.J."/>
            <person name="Tsoi T.V."/>
            <person name="Ulrich L.E."/>
            <person name="Zhulin I.B."/>
            <person name="Tiedje J.M."/>
        </authorList>
    </citation>
    <scope>NUCLEOTIDE SEQUENCE [LARGE SCALE GENOMIC DNA]</scope>
    <source>
        <strain evidence="1 2">LB400</strain>
    </source>
</reference>
<accession>Q13HX4</accession>
<evidence type="ECO:0000313" key="1">
    <source>
        <dbReference type="EMBL" id="ABE36315.1"/>
    </source>
</evidence>
<sequence length="101" mass="11107">MVQTGHGALKRHACVCGLSLRHVWNAAACLPWDESASERYSGTAGNSEVFFSNRSPEQEPFVRSRLMGTAGKRWDVGGERVTQDFRNDSPDRMFDAFAGAG</sequence>
<evidence type="ECO:0000313" key="2">
    <source>
        <dbReference type="Proteomes" id="UP000001817"/>
    </source>
</evidence>
<dbReference type="STRING" id="266265.Bxe_C0411"/>
<dbReference type="EMBL" id="CP000272">
    <property type="protein sequence ID" value="ABE36315.1"/>
    <property type="molecule type" value="Genomic_DNA"/>
</dbReference>
<dbReference type="AlphaFoldDB" id="Q13HX4"/>
<organism evidence="1 2">
    <name type="scientific">Paraburkholderia xenovorans (strain LB400)</name>
    <dbReference type="NCBI Taxonomy" id="266265"/>
    <lineage>
        <taxon>Bacteria</taxon>
        <taxon>Pseudomonadati</taxon>
        <taxon>Pseudomonadota</taxon>
        <taxon>Betaproteobacteria</taxon>
        <taxon>Burkholderiales</taxon>
        <taxon>Burkholderiaceae</taxon>
        <taxon>Paraburkholderia</taxon>
    </lineage>
</organism>
<proteinExistence type="predicted"/>
<name>Q13HX4_PARXL</name>